<evidence type="ECO:0000313" key="3">
    <source>
        <dbReference type="Proteomes" id="UP000028999"/>
    </source>
</evidence>
<reference evidence="2 3" key="1">
    <citation type="journal article" date="2014" name="Science">
        <title>Plant genetics. Early allopolyploid evolution in the post-Neolithic Brassica napus oilseed genome.</title>
        <authorList>
            <person name="Chalhoub B."/>
            <person name="Denoeud F."/>
            <person name="Liu S."/>
            <person name="Parkin I.A."/>
            <person name="Tang H."/>
            <person name="Wang X."/>
            <person name="Chiquet J."/>
            <person name="Belcram H."/>
            <person name="Tong C."/>
            <person name="Samans B."/>
            <person name="Correa M."/>
            <person name="Da Silva C."/>
            <person name="Just J."/>
            <person name="Falentin C."/>
            <person name="Koh C.S."/>
            <person name="Le Clainche I."/>
            <person name="Bernard M."/>
            <person name="Bento P."/>
            <person name="Noel B."/>
            <person name="Labadie K."/>
            <person name="Alberti A."/>
            <person name="Charles M."/>
            <person name="Arnaud D."/>
            <person name="Guo H."/>
            <person name="Daviaud C."/>
            <person name="Alamery S."/>
            <person name="Jabbari K."/>
            <person name="Zhao M."/>
            <person name="Edger P.P."/>
            <person name="Chelaifa H."/>
            <person name="Tack D."/>
            <person name="Lassalle G."/>
            <person name="Mestiri I."/>
            <person name="Schnel N."/>
            <person name="Le Paslier M.C."/>
            <person name="Fan G."/>
            <person name="Renault V."/>
            <person name="Bayer P.E."/>
            <person name="Golicz A.A."/>
            <person name="Manoli S."/>
            <person name="Lee T.H."/>
            <person name="Thi V.H."/>
            <person name="Chalabi S."/>
            <person name="Hu Q."/>
            <person name="Fan C."/>
            <person name="Tollenaere R."/>
            <person name="Lu Y."/>
            <person name="Battail C."/>
            <person name="Shen J."/>
            <person name="Sidebottom C.H."/>
            <person name="Wang X."/>
            <person name="Canaguier A."/>
            <person name="Chauveau A."/>
            <person name="Berard A."/>
            <person name="Deniot G."/>
            <person name="Guan M."/>
            <person name="Liu Z."/>
            <person name="Sun F."/>
            <person name="Lim Y.P."/>
            <person name="Lyons E."/>
            <person name="Town C.D."/>
            <person name="Bancroft I."/>
            <person name="Wang X."/>
            <person name="Meng J."/>
            <person name="Ma J."/>
            <person name="Pires J.C."/>
            <person name="King G.J."/>
            <person name="Brunel D."/>
            <person name="Delourme R."/>
            <person name="Renard M."/>
            <person name="Aury J.M."/>
            <person name="Adams K.L."/>
            <person name="Batley J."/>
            <person name="Snowdon R.J."/>
            <person name="Tost J."/>
            <person name="Edwards D."/>
            <person name="Zhou Y."/>
            <person name="Hua W."/>
            <person name="Sharpe A.G."/>
            <person name="Paterson A.H."/>
            <person name="Guan C."/>
            <person name="Wincker P."/>
        </authorList>
    </citation>
    <scope>NUCLEOTIDE SEQUENCE [LARGE SCALE GENOMIC DNA]</scope>
    <source>
        <strain evidence="3">cv. Darmor-bzh</strain>
    </source>
</reference>
<organism evidence="2 3">
    <name type="scientific">Brassica napus</name>
    <name type="common">Rape</name>
    <dbReference type="NCBI Taxonomy" id="3708"/>
    <lineage>
        <taxon>Eukaryota</taxon>
        <taxon>Viridiplantae</taxon>
        <taxon>Streptophyta</taxon>
        <taxon>Embryophyta</taxon>
        <taxon>Tracheophyta</taxon>
        <taxon>Spermatophyta</taxon>
        <taxon>Magnoliopsida</taxon>
        <taxon>eudicotyledons</taxon>
        <taxon>Gunneridae</taxon>
        <taxon>Pentapetalae</taxon>
        <taxon>rosids</taxon>
        <taxon>malvids</taxon>
        <taxon>Brassicales</taxon>
        <taxon>Brassicaceae</taxon>
        <taxon>Brassiceae</taxon>
        <taxon>Brassica</taxon>
    </lineage>
</organism>
<dbReference type="AlphaFoldDB" id="A0A078GRL4"/>
<dbReference type="Gramene" id="CDY28046">
    <property type="protein sequence ID" value="CDY28046"/>
    <property type="gene ID" value="GSBRNA2T00038986001"/>
</dbReference>
<name>A0A078GRL4_BRANA</name>
<protein>
    <submittedName>
        <fullName evidence="2">BnaC05g44480D protein</fullName>
    </submittedName>
</protein>
<dbReference type="PaxDb" id="3708-A0A078GRL4"/>
<accession>A0A078GRL4</accession>
<evidence type="ECO:0000313" key="2">
    <source>
        <dbReference type="EMBL" id="CDY28046.1"/>
    </source>
</evidence>
<keyword evidence="3" id="KW-1185">Reference proteome</keyword>
<dbReference type="Proteomes" id="UP000028999">
    <property type="component" value="Unassembled WGS sequence"/>
</dbReference>
<feature type="region of interest" description="Disordered" evidence="1">
    <location>
        <begin position="1"/>
        <end position="20"/>
    </location>
</feature>
<gene>
    <name evidence="2" type="primary">BnaC05g44480D</name>
    <name evidence="2" type="ORF">GSBRNA2T00038986001</name>
</gene>
<sequence>MDQTELSRIFQILGADDRED</sequence>
<dbReference type="EMBL" id="LK032213">
    <property type="protein sequence ID" value="CDY28046.1"/>
    <property type="molecule type" value="Genomic_DNA"/>
</dbReference>
<evidence type="ECO:0000256" key="1">
    <source>
        <dbReference type="SAM" id="MobiDB-lite"/>
    </source>
</evidence>
<proteinExistence type="predicted"/>